<feature type="compositionally biased region" description="Low complexity" evidence="7">
    <location>
        <begin position="1273"/>
        <end position="1293"/>
    </location>
</feature>
<dbReference type="GO" id="GO:0005829">
    <property type="term" value="C:cytosol"/>
    <property type="evidence" value="ECO:0007669"/>
    <property type="project" value="GOC"/>
</dbReference>
<dbReference type="GO" id="GO:0006895">
    <property type="term" value="P:Golgi to endosome transport"/>
    <property type="evidence" value="ECO:0007669"/>
    <property type="project" value="InterPro"/>
</dbReference>
<dbReference type="Pfam" id="PF24598">
    <property type="entry name" value="DOP1_C"/>
    <property type="match status" value="1"/>
</dbReference>
<dbReference type="GO" id="GO:0005768">
    <property type="term" value="C:endosome"/>
    <property type="evidence" value="ECO:0007669"/>
    <property type="project" value="TreeGrafter"/>
</dbReference>
<feature type="compositionally biased region" description="Basic residues" evidence="7">
    <location>
        <begin position="641"/>
        <end position="650"/>
    </location>
</feature>
<feature type="region of interest" description="Disordered" evidence="7">
    <location>
        <begin position="626"/>
        <end position="686"/>
    </location>
</feature>
<feature type="domain" description="DOP1-like middle TPR" evidence="9">
    <location>
        <begin position="337"/>
        <end position="538"/>
    </location>
</feature>
<dbReference type="OrthoDB" id="297643at2759"/>
<evidence type="ECO:0000256" key="7">
    <source>
        <dbReference type="SAM" id="MobiDB-lite"/>
    </source>
</evidence>
<evidence type="ECO:0000256" key="5">
    <source>
        <dbReference type="ARBA" id="ARBA00023136"/>
    </source>
</evidence>
<dbReference type="GO" id="GO:0015031">
    <property type="term" value="P:protein transport"/>
    <property type="evidence" value="ECO:0007669"/>
    <property type="project" value="UniProtKB-KW"/>
</dbReference>
<dbReference type="InterPro" id="IPR056458">
    <property type="entry name" value="TPR_DOP1_M"/>
</dbReference>
<evidence type="ECO:0000259" key="8">
    <source>
        <dbReference type="Pfam" id="PF04118"/>
    </source>
</evidence>
<protein>
    <recommendedName>
        <fullName evidence="14">Dopey N-terminal domain-containing protein</fullName>
    </recommendedName>
</protein>
<keyword evidence="13" id="KW-1185">Reference proteome</keyword>
<evidence type="ECO:0000256" key="3">
    <source>
        <dbReference type="ARBA" id="ARBA00022927"/>
    </source>
</evidence>
<reference evidence="12" key="1">
    <citation type="submission" date="2021-03" db="EMBL/GenBank/DDBJ databases">
        <title>Chromosome level genome of the anhydrobiotic midge Polypedilum vanderplanki.</title>
        <authorList>
            <person name="Yoshida Y."/>
            <person name="Kikawada T."/>
            <person name="Gusev O."/>
        </authorList>
    </citation>
    <scope>NUCLEOTIDE SEQUENCE</scope>
    <source>
        <strain evidence="12">NIAS01</strain>
        <tissue evidence="12">Whole body or cell culture</tissue>
    </source>
</reference>
<dbReference type="EMBL" id="JADBJN010000002">
    <property type="protein sequence ID" value="KAG5676728.1"/>
    <property type="molecule type" value="Genomic_DNA"/>
</dbReference>
<dbReference type="PANTHER" id="PTHR14042">
    <property type="entry name" value="DOPEY-RELATED"/>
    <property type="match status" value="1"/>
</dbReference>
<organism evidence="12 13">
    <name type="scientific">Polypedilum vanderplanki</name>
    <name type="common">Sleeping chironomid midge</name>
    <dbReference type="NCBI Taxonomy" id="319348"/>
    <lineage>
        <taxon>Eukaryota</taxon>
        <taxon>Metazoa</taxon>
        <taxon>Ecdysozoa</taxon>
        <taxon>Arthropoda</taxon>
        <taxon>Hexapoda</taxon>
        <taxon>Insecta</taxon>
        <taxon>Pterygota</taxon>
        <taxon>Neoptera</taxon>
        <taxon>Endopterygota</taxon>
        <taxon>Diptera</taxon>
        <taxon>Nematocera</taxon>
        <taxon>Chironomoidea</taxon>
        <taxon>Chironomidae</taxon>
        <taxon>Chironominae</taxon>
        <taxon>Polypedilum</taxon>
        <taxon>Polypedilum</taxon>
    </lineage>
</organism>
<keyword evidence="3" id="KW-0653">Protein transport</keyword>
<evidence type="ECO:0000313" key="12">
    <source>
        <dbReference type="EMBL" id="KAG5676728.1"/>
    </source>
</evidence>
<proteinExistence type="inferred from homology"/>
<feature type="region of interest" description="Disordered" evidence="7">
    <location>
        <begin position="1267"/>
        <end position="1301"/>
    </location>
</feature>
<dbReference type="InterPro" id="IPR056459">
    <property type="entry name" value="TPR_DOP1"/>
</dbReference>
<keyword evidence="2" id="KW-0813">Transport</keyword>
<keyword evidence="4" id="KW-0333">Golgi apparatus</keyword>
<dbReference type="Pfam" id="PF04118">
    <property type="entry name" value="Dopey_N"/>
    <property type="match status" value="1"/>
</dbReference>
<feature type="compositionally biased region" description="Basic residues" evidence="7">
    <location>
        <begin position="593"/>
        <end position="604"/>
    </location>
</feature>
<gene>
    <name evidence="12" type="ORF">PVAND_006540</name>
</gene>
<dbReference type="Pfam" id="PF24597">
    <property type="entry name" value="TPR_DOP1_M"/>
    <property type="match status" value="1"/>
</dbReference>
<dbReference type="GO" id="GO:0000139">
    <property type="term" value="C:Golgi membrane"/>
    <property type="evidence" value="ECO:0007669"/>
    <property type="project" value="UniProtKB-SubCell"/>
</dbReference>
<evidence type="ECO:0000259" key="10">
    <source>
        <dbReference type="Pfam" id="PF24598"/>
    </source>
</evidence>
<comment type="subcellular location">
    <subcellularLocation>
        <location evidence="1">Golgi apparatus membrane</location>
        <topology evidence="1">Peripheral membrane protein</topology>
    </subcellularLocation>
</comment>
<dbReference type="InterPro" id="IPR040314">
    <property type="entry name" value="DOP1"/>
</dbReference>
<feature type="domain" description="DOP1 N-terminal" evidence="8">
    <location>
        <begin position="19"/>
        <end position="303"/>
    </location>
</feature>
<evidence type="ECO:0000256" key="6">
    <source>
        <dbReference type="ARBA" id="ARBA00046326"/>
    </source>
</evidence>
<dbReference type="GO" id="GO:0005802">
    <property type="term" value="C:trans-Golgi network"/>
    <property type="evidence" value="ECO:0007669"/>
    <property type="project" value="TreeGrafter"/>
</dbReference>
<dbReference type="PANTHER" id="PTHR14042:SF24">
    <property type="entry name" value="PROTEIN DOPEY-1 HOMOLOG"/>
    <property type="match status" value="1"/>
</dbReference>
<feature type="region of interest" description="Disordered" evidence="7">
    <location>
        <begin position="555"/>
        <end position="604"/>
    </location>
</feature>
<evidence type="ECO:0000256" key="1">
    <source>
        <dbReference type="ARBA" id="ARBA00004395"/>
    </source>
</evidence>
<comment type="caution">
    <text evidence="12">The sequence shown here is derived from an EMBL/GenBank/DDBJ whole genome shotgun (WGS) entry which is preliminary data.</text>
</comment>
<feature type="region of interest" description="Disordered" evidence="7">
    <location>
        <begin position="1380"/>
        <end position="1449"/>
    </location>
</feature>
<name>A0A9J6C4E7_POLVA</name>
<dbReference type="InterPro" id="IPR007249">
    <property type="entry name" value="DOP1_N"/>
</dbReference>
<feature type="compositionally biased region" description="Basic and acidic residues" evidence="7">
    <location>
        <begin position="1392"/>
        <end position="1432"/>
    </location>
</feature>
<dbReference type="Pfam" id="PF24601">
    <property type="entry name" value="TPR_DOP1"/>
    <property type="match status" value="1"/>
</dbReference>
<feature type="compositionally biased region" description="Polar residues" evidence="7">
    <location>
        <begin position="674"/>
        <end position="686"/>
    </location>
</feature>
<feature type="domain" description="DOP1-like TPR" evidence="11">
    <location>
        <begin position="1488"/>
        <end position="1868"/>
    </location>
</feature>
<feature type="domain" description="DOP1-like C-terminal" evidence="10">
    <location>
        <begin position="2016"/>
        <end position="2348"/>
    </location>
</feature>
<evidence type="ECO:0000259" key="9">
    <source>
        <dbReference type="Pfam" id="PF24597"/>
    </source>
</evidence>
<evidence type="ECO:0000256" key="4">
    <source>
        <dbReference type="ARBA" id="ARBA00023034"/>
    </source>
</evidence>
<evidence type="ECO:0008006" key="14">
    <source>
        <dbReference type="Google" id="ProtNLM"/>
    </source>
</evidence>
<evidence type="ECO:0000259" key="11">
    <source>
        <dbReference type="Pfam" id="PF24601"/>
    </source>
</evidence>
<dbReference type="InterPro" id="IPR056457">
    <property type="entry name" value="DOP1_C"/>
</dbReference>
<sequence length="2536" mass="289764">MDTATGSSLMEEFELMKQAKYRVYMQNIDKALKNFEYSSEWADLISALGKFNKVISSYPQYQVIPRRIKISKRLSQCMHPALPSGVHLKALETYDVIFSNTGLERLASELFIYSAGLFPLMQHAAMNVRPSLLEIYEKYFVPLGERLRPALSGFLSGVLPGLEAGLDHFDRTNSLLSQVCSAVSPIYFYTCLWECVATNSSIRLPAITYVIDHFNKRVGMSEQIYLIGRNAELMMSGLCSCLNDSVILVQRNTLEFLLLGFPLHTTLLSQNDLIKLVTNGLNTILRRDMSLNRRVYSWLLGTEVLNANRNILDSDMIESNSFNSDLSVSNKSSQISYFEQYSKHILISALKIALKNSIQTADLKPYKILLSLLDKVEIGPVVLDSILIDVIRTTALVEDSTEVKKSVNTLFGNFDSGYIWNFLTNQFEMSCQLKGSEERRKFLNDNCQRSANDIDYGDPNVIELCYLVECLLDILSLEMFNETTQVYLPRVLFAITKILTSHVNELTEDEVTASIMLCSKIVKHIQPMILDSSRNLDQIPEERIETKTENASVTFQEQSIGLEKSKSDSKLNQSAVDEPMKRSRSNHNMGGKKSPKKSKKSKSHSKLYELDKEVICADTGHLVVGSNATSVPNLDETNEKRSKKKDKKLKKLQESASKVIDEGESLNESKDSNETTQSEPVMGTNSLNNQDAIVKDEACEAQLQKYTVLEKCSKQYEYFFQIFLSTRLLNIPYEMKDSQCSVKIELNDNVENESAKVSYFLNDEIIECKNDESVNKVDELFASLKVEKTCRVKKLHSLLTQSIGDNDCEEKEKSDVRQQHSNESLKLINKLLALKLNQATRRSVKHLTQLLVTFSTIPNYDQSLSFHYEEHIDLPTWLKVLSIIAAFSKSDKELQIISITTFFELIDIVKCQKKEMIPNKDVKHLIMLPLLTHSHVTYLENHTRVFQVLISTLWDYLDSSNDVDIAQITVLIYRLHSCLDSGLVERTISDRIENSHLIWTSSEIVDSDLENNDDRLSEYKLERLNDIKIMLNLPDMSATNCSSQLTEKQSSGFKKFEMLWHLGRDQKECFEKILLKMYDNLSLPQHISIRTFVVKWLKESLLRGDLGRLLMPLLKIMLNPNTKRISISNMHLLKIKDDKKLSETVFDDKNSEEKEILKDVPVENEVYVIKMDDGNVRNHLESTKKKSPIGSIQKKIFNIASKSANVSEKMRERGLMPVTSSNLTTIQNNSDVDINNIGLIVNPLEQQEHSPSFISKSAPTSIRDTLVNQAKKSSSGDSSSEYSTTSADSMSDNEMSDDEKIKFSGKIEDDYRYDEKSRNKKLYNVLRTESETNDDFVISHTPYDESGTAADEYFLQTSVNEENKDTEDYEKTTINDFLENELNKNNVDDEEEKKVCPSEGEQKIETAQSSREEANRDSMSDQDSEKLGKENTDCQQRQIQIHRRKKHRKHNNEITKETLEKGKENVKILKKNLNEFDGFFQTRIEKLHPFHTHLLLYHTCYDTKRILYCLETLRNIIVAGNPKLFMCLTINTAVSETQLKHLLIRHRKSIFGKGFDGSLTNTEFNNAYRGVMIVEVLITLCLYFARSYFQLNQEENHSDSEDESFRTRNQDKASKEDILANCKIQLAAIEMLHLIFTELISIVKEMGKGLASYIADLMIKCKVQKVILHCVLTSVHYSTTKIMTTTSEKILKFNDPGDSERMHLEAIQIQLLKLLDSVIKLEHETIVQKGEENKDTVTGGIPRVTTTLSSILSQSPTRPKSMTSASSNVKYIQNLTISQQPMFLTAILNALLSENLKHLHKNWTELVTSSLNCFSPDALSNIVVSIMHQLCENIDNITQVNLFNQVSSDYIISQLEALTVICHFCLLDNNQQVSLSHLFNPQNTTLSTQSSSYGQIYNNILNFFLSSSPLQVGEAYNKHQLQQNATRTCVLSHLPRIISSMALLLETQLGQDRLVKQQLINFITPIALHHGCNFIAAIAVVWHERADKKMQKNTFKFQEPANEMQLSLIKMVLGIKNIKSDNLNDSWGSLLNLLRDSMNLSPPAQFMLFCILYEIVKECSPFDRRDKKDIRDLHDIITRLIDIISNIAGSCLEQTTWLRRNLAVTDELTPTSGNQQFTVEAQSILGHILVNLLDYSFGSQEKDKITQIVTTLMYNIIPYLKNHTPKNIPFFYACSNLLSTLTPYQYTRKAWRKDVFDLFLDPTFFQIDISCLPFWKQILDNLMSYDNITFRELMGRLSVAQTGTLNIFTSKEQEYEQKAMLLKKLAFVIFCSEKDQYQKYMPEIQEQLSTCLRLPQVIPCVQAAVLLCFRVLLLRMSPDHVTSLWPTIIAEMVQVFLSIEQELMTDTEEFRSHSSQHIRMLSGLDTAWVTNTNNGLHAQNHPTWRMVQLETAKLLELGCVLPASVLPHFQMYRWAFVGSQHDYCSSDIVNGVDKDLSQICKFIPHVTRIAQLMDFRYTTHSPSNNATIKSSHLVLTSQSITSLQDLYGFFSTLCIRWPNSHHFANSNPEKDIKSVLSEIEQVLSLDFLEKMPTSSR</sequence>
<comment type="similarity">
    <text evidence="6">Belongs to the DOP1 family.</text>
</comment>
<evidence type="ECO:0000256" key="2">
    <source>
        <dbReference type="ARBA" id="ARBA00022448"/>
    </source>
</evidence>
<accession>A0A9J6C4E7</accession>
<feature type="compositionally biased region" description="Basic residues" evidence="7">
    <location>
        <begin position="1440"/>
        <end position="1449"/>
    </location>
</feature>
<evidence type="ECO:0000313" key="13">
    <source>
        <dbReference type="Proteomes" id="UP001107558"/>
    </source>
</evidence>
<keyword evidence="5" id="KW-0472">Membrane</keyword>
<dbReference type="Proteomes" id="UP001107558">
    <property type="component" value="Chromosome 2"/>
</dbReference>